<protein>
    <submittedName>
        <fullName evidence="1">SDR family oxidoreductase</fullName>
    </submittedName>
</protein>
<dbReference type="Pfam" id="PF00106">
    <property type="entry name" value="adh_short"/>
    <property type="match status" value="1"/>
</dbReference>
<dbReference type="EMBL" id="JAEDAL010000001">
    <property type="protein sequence ID" value="MBH9551404.1"/>
    <property type="molecule type" value="Genomic_DNA"/>
</dbReference>
<dbReference type="SUPFAM" id="SSF51735">
    <property type="entry name" value="NAD(P)-binding Rossmann-fold domains"/>
    <property type="match status" value="1"/>
</dbReference>
<dbReference type="InterPro" id="IPR036291">
    <property type="entry name" value="NAD(P)-bd_dom_sf"/>
</dbReference>
<dbReference type="AlphaFoldDB" id="A0A931NCB8"/>
<dbReference type="GO" id="GO:0016616">
    <property type="term" value="F:oxidoreductase activity, acting on the CH-OH group of donors, NAD or NADP as acceptor"/>
    <property type="evidence" value="ECO:0007669"/>
    <property type="project" value="TreeGrafter"/>
</dbReference>
<dbReference type="PRINTS" id="PR00081">
    <property type="entry name" value="GDHRDH"/>
</dbReference>
<reference evidence="1" key="1">
    <citation type="submission" date="2020-12" db="EMBL/GenBank/DDBJ databases">
        <title>The genome sequence of Inhella sp. 4Y17.</title>
        <authorList>
            <person name="Liu Y."/>
        </authorList>
    </citation>
    <scope>NUCLEOTIDE SEQUENCE</scope>
    <source>
        <strain evidence="1">4Y10</strain>
    </source>
</reference>
<evidence type="ECO:0000313" key="1">
    <source>
        <dbReference type="EMBL" id="MBH9551404.1"/>
    </source>
</evidence>
<gene>
    <name evidence="1" type="ORF">I7X43_00970</name>
</gene>
<dbReference type="PANTHER" id="PTHR45458:SF1">
    <property type="entry name" value="SHORT CHAIN DEHYDROGENASE"/>
    <property type="match status" value="1"/>
</dbReference>
<keyword evidence="2" id="KW-1185">Reference proteome</keyword>
<dbReference type="InterPro" id="IPR052184">
    <property type="entry name" value="SDR_enzymes"/>
</dbReference>
<evidence type="ECO:0000313" key="2">
    <source>
        <dbReference type="Proteomes" id="UP000620139"/>
    </source>
</evidence>
<dbReference type="PANTHER" id="PTHR45458">
    <property type="entry name" value="SHORT-CHAIN DEHYDROGENASE/REDUCTASE SDR"/>
    <property type="match status" value="1"/>
</dbReference>
<accession>A0A931NCB8</accession>
<dbReference type="InterPro" id="IPR002347">
    <property type="entry name" value="SDR_fam"/>
</dbReference>
<dbReference type="Proteomes" id="UP000620139">
    <property type="component" value="Unassembled WGS sequence"/>
</dbReference>
<sequence>MHVLVIGASRGIGFEFVKQYREAGHQVTATARDEASLQKLKGLGAKALPLELLDAKSCAGLAWQLDGLQFDTLWINAGVFGADVAAPTPPTQAEFDLVMHTNVLGPMRVLPALTDCLAQNAKLALVSSRMGSMGARTSPNAWLYRASKAAANSVLKDASIAFGGRATCVAFHPGWVKTDMGGSQADLTPAEAVSSMRQVLDGLGFQDNGRFLNFDGKPLPW</sequence>
<dbReference type="CDD" id="cd05325">
    <property type="entry name" value="carb_red_sniffer_like_SDR_c"/>
    <property type="match status" value="1"/>
</dbReference>
<proteinExistence type="predicted"/>
<name>A0A931NCB8_9BURK</name>
<dbReference type="Gene3D" id="3.40.50.720">
    <property type="entry name" value="NAD(P)-binding Rossmann-like Domain"/>
    <property type="match status" value="1"/>
</dbReference>
<comment type="caution">
    <text evidence="1">The sequence shown here is derived from an EMBL/GenBank/DDBJ whole genome shotgun (WGS) entry which is preliminary data.</text>
</comment>
<dbReference type="NCBIfam" id="NF005403">
    <property type="entry name" value="PRK06953.1"/>
    <property type="match status" value="1"/>
</dbReference>
<organism evidence="1 2">
    <name type="scientific">Inhella gelatinilytica</name>
    <dbReference type="NCBI Taxonomy" id="2795030"/>
    <lineage>
        <taxon>Bacteria</taxon>
        <taxon>Pseudomonadati</taxon>
        <taxon>Pseudomonadota</taxon>
        <taxon>Betaproteobacteria</taxon>
        <taxon>Burkholderiales</taxon>
        <taxon>Sphaerotilaceae</taxon>
        <taxon>Inhella</taxon>
    </lineage>
</organism>
<dbReference type="RefSeq" id="WP_198099020.1">
    <property type="nucleotide sequence ID" value="NZ_JAEDAL010000001.1"/>
</dbReference>